<sequence>MMDILIISEILKERGGGYAVGGLIRSGGTQQWADGDCSRVPSNWPVRPSEQLNGRRGKKIGQRKDCGDRRIILLTNRKDNAGRVLHQQWIIEGVRRDT</sequence>
<dbReference type="Proteomes" id="UP001196413">
    <property type="component" value="Unassembled WGS sequence"/>
</dbReference>
<comment type="caution">
    <text evidence="2">The sequence shown here is derived from an EMBL/GenBank/DDBJ whole genome shotgun (WGS) entry which is preliminary data.</text>
</comment>
<feature type="region of interest" description="Disordered" evidence="1">
    <location>
        <begin position="34"/>
        <end position="62"/>
    </location>
</feature>
<evidence type="ECO:0000256" key="1">
    <source>
        <dbReference type="SAM" id="MobiDB-lite"/>
    </source>
</evidence>
<reference evidence="2" key="1">
    <citation type="submission" date="2021-06" db="EMBL/GenBank/DDBJ databases">
        <title>Parelaphostrongylus tenuis whole genome reference sequence.</title>
        <authorList>
            <person name="Garwood T.J."/>
            <person name="Larsen P.A."/>
            <person name="Fountain-Jones N.M."/>
            <person name="Garbe J.R."/>
            <person name="Macchietto M.G."/>
            <person name="Kania S.A."/>
            <person name="Gerhold R.W."/>
            <person name="Richards J.E."/>
            <person name="Wolf T.M."/>
        </authorList>
    </citation>
    <scope>NUCLEOTIDE SEQUENCE</scope>
    <source>
        <strain evidence="2">MNPRO001-30</strain>
        <tissue evidence="2">Meninges</tissue>
    </source>
</reference>
<protein>
    <submittedName>
        <fullName evidence="2">Uncharacterized protein</fullName>
    </submittedName>
</protein>
<evidence type="ECO:0000313" key="3">
    <source>
        <dbReference type="Proteomes" id="UP001196413"/>
    </source>
</evidence>
<evidence type="ECO:0000313" key="2">
    <source>
        <dbReference type="EMBL" id="KAJ1361162.1"/>
    </source>
</evidence>
<organism evidence="2 3">
    <name type="scientific">Parelaphostrongylus tenuis</name>
    <name type="common">Meningeal worm</name>
    <dbReference type="NCBI Taxonomy" id="148309"/>
    <lineage>
        <taxon>Eukaryota</taxon>
        <taxon>Metazoa</taxon>
        <taxon>Ecdysozoa</taxon>
        <taxon>Nematoda</taxon>
        <taxon>Chromadorea</taxon>
        <taxon>Rhabditida</taxon>
        <taxon>Rhabditina</taxon>
        <taxon>Rhabditomorpha</taxon>
        <taxon>Strongyloidea</taxon>
        <taxon>Metastrongylidae</taxon>
        <taxon>Parelaphostrongylus</taxon>
    </lineage>
</organism>
<name>A0AAD5N400_PARTN</name>
<gene>
    <name evidence="2" type="ORF">KIN20_020354</name>
</gene>
<proteinExistence type="predicted"/>
<dbReference type="AlphaFoldDB" id="A0AAD5N400"/>
<keyword evidence="3" id="KW-1185">Reference proteome</keyword>
<dbReference type="EMBL" id="JAHQIW010004125">
    <property type="protein sequence ID" value="KAJ1361162.1"/>
    <property type="molecule type" value="Genomic_DNA"/>
</dbReference>
<accession>A0AAD5N400</accession>